<dbReference type="InterPro" id="IPR012340">
    <property type="entry name" value="NA-bd_OB-fold"/>
</dbReference>
<keyword evidence="2 6" id="KW-0699">rRNA-binding</keyword>
<dbReference type="PANTHER" id="PTHR10744:SF1">
    <property type="entry name" value="SMALL RIBOSOMAL SUBUNIT PROTEIN US17M"/>
    <property type="match status" value="1"/>
</dbReference>
<dbReference type="HAMAP" id="MF_01345_B">
    <property type="entry name" value="Ribosomal_uS17_B"/>
    <property type="match status" value="1"/>
</dbReference>
<evidence type="ECO:0000313" key="8">
    <source>
        <dbReference type="Proteomes" id="UP000177407"/>
    </source>
</evidence>
<dbReference type="GO" id="GO:0006412">
    <property type="term" value="P:translation"/>
    <property type="evidence" value="ECO:0007669"/>
    <property type="project" value="UniProtKB-UniRule"/>
</dbReference>
<dbReference type="Pfam" id="PF00366">
    <property type="entry name" value="Ribosomal_S17"/>
    <property type="match status" value="1"/>
</dbReference>
<comment type="function">
    <text evidence="6">One of the primary rRNA binding proteins, it binds specifically to the 5'-end of 16S ribosomal RNA.</text>
</comment>
<dbReference type="Gene3D" id="2.40.50.140">
    <property type="entry name" value="Nucleic acid-binding proteins"/>
    <property type="match status" value="1"/>
</dbReference>
<evidence type="ECO:0000256" key="5">
    <source>
        <dbReference type="ARBA" id="ARBA00023274"/>
    </source>
</evidence>
<dbReference type="NCBIfam" id="NF004123">
    <property type="entry name" value="PRK05610.1"/>
    <property type="match status" value="1"/>
</dbReference>
<organism evidence="7 8">
    <name type="scientific">Candidatus Falkowbacteria bacterium RIFOXYA2_FULL_38_12</name>
    <dbReference type="NCBI Taxonomy" id="1797993"/>
    <lineage>
        <taxon>Bacteria</taxon>
        <taxon>Candidatus Falkowiibacteriota</taxon>
    </lineage>
</organism>
<dbReference type="InterPro" id="IPR000266">
    <property type="entry name" value="Ribosomal_uS17"/>
</dbReference>
<evidence type="ECO:0000256" key="3">
    <source>
        <dbReference type="ARBA" id="ARBA00022884"/>
    </source>
</evidence>
<protein>
    <recommendedName>
        <fullName evidence="6">Small ribosomal subunit protein uS17</fullName>
    </recommendedName>
</protein>
<reference evidence="7 8" key="1">
    <citation type="journal article" date="2016" name="Nat. Commun.">
        <title>Thousands of microbial genomes shed light on interconnected biogeochemical processes in an aquifer system.</title>
        <authorList>
            <person name="Anantharaman K."/>
            <person name="Brown C.T."/>
            <person name="Hug L.A."/>
            <person name="Sharon I."/>
            <person name="Castelle C.J."/>
            <person name="Probst A.J."/>
            <person name="Thomas B.C."/>
            <person name="Singh A."/>
            <person name="Wilkins M.J."/>
            <person name="Karaoz U."/>
            <person name="Brodie E.L."/>
            <person name="Williams K.H."/>
            <person name="Hubbard S.S."/>
            <person name="Banfield J.F."/>
        </authorList>
    </citation>
    <scope>NUCLEOTIDE SEQUENCE [LARGE SCALE GENOMIC DNA]</scope>
</reference>
<dbReference type="GO" id="GO:0003735">
    <property type="term" value="F:structural constituent of ribosome"/>
    <property type="evidence" value="ECO:0007669"/>
    <property type="project" value="UniProtKB-UniRule"/>
</dbReference>
<evidence type="ECO:0000256" key="1">
    <source>
        <dbReference type="ARBA" id="ARBA00010254"/>
    </source>
</evidence>
<evidence type="ECO:0000313" key="7">
    <source>
        <dbReference type="EMBL" id="OGF21022.1"/>
    </source>
</evidence>
<accession>A0A1F5S375</accession>
<keyword evidence="5 6" id="KW-0687">Ribonucleoprotein</keyword>
<dbReference type="PANTHER" id="PTHR10744">
    <property type="entry name" value="40S RIBOSOMAL PROTEIN S11 FAMILY MEMBER"/>
    <property type="match status" value="1"/>
</dbReference>
<dbReference type="GO" id="GO:0019843">
    <property type="term" value="F:rRNA binding"/>
    <property type="evidence" value="ECO:0007669"/>
    <property type="project" value="UniProtKB-UniRule"/>
</dbReference>
<evidence type="ECO:0000256" key="4">
    <source>
        <dbReference type="ARBA" id="ARBA00022980"/>
    </source>
</evidence>
<name>A0A1F5S375_9BACT</name>
<dbReference type="NCBIfam" id="TIGR03635">
    <property type="entry name" value="uS17_bact"/>
    <property type="match status" value="1"/>
</dbReference>
<dbReference type="PRINTS" id="PR00973">
    <property type="entry name" value="RIBOSOMALS17"/>
</dbReference>
<gene>
    <name evidence="6" type="primary">rpsQ</name>
    <name evidence="7" type="ORF">A2257_01930</name>
</gene>
<keyword evidence="4 6" id="KW-0689">Ribosomal protein</keyword>
<evidence type="ECO:0000256" key="2">
    <source>
        <dbReference type="ARBA" id="ARBA00022730"/>
    </source>
</evidence>
<dbReference type="EMBL" id="MFGA01000017">
    <property type="protein sequence ID" value="OGF21022.1"/>
    <property type="molecule type" value="Genomic_DNA"/>
</dbReference>
<sequence length="86" mass="10077">MSEKIKNKRKFKGVAVSVKMDKTVVVSVDRIVVHPKYGKRYHSTKKYKVHDEKNECKLGDTVVFEECRPLSKDKRWRLTKKEAVIA</sequence>
<comment type="subunit">
    <text evidence="6">Part of the 30S ribosomal subunit.</text>
</comment>
<evidence type="ECO:0000256" key="6">
    <source>
        <dbReference type="HAMAP-Rule" id="MF_01345"/>
    </source>
</evidence>
<comment type="similarity">
    <text evidence="1 6">Belongs to the universal ribosomal protein uS17 family.</text>
</comment>
<keyword evidence="3 6" id="KW-0694">RNA-binding</keyword>
<comment type="caution">
    <text evidence="7">The sequence shown here is derived from an EMBL/GenBank/DDBJ whole genome shotgun (WGS) entry which is preliminary data.</text>
</comment>
<proteinExistence type="inferred from homology"/>
<dbReference type="GO" id="GO:0022627">
    <property type="term" value="C:cytosolic small ribosomal subunit"/>
    <property type="evidence" value="ECO:0007669"/>
    <property type="project" value="UniProtKB-UniRule"/>
</dbReference>
<dbReference type="SUPFAM" id="SSF50249">
    <property type="entry name" value="Nucleic acid-binding proteins"/>
    <property type="match status" value="1"/>
</dbReference>
<dbReference type="AlphaFoldDB" id="A0A1F5S375"/>
<dbReference type="InterPro" id="IPR019984">
    <property type="entry name" value="Ribosomal_uS17_bact/chlr"/>
</dbReference>
<dbReference type="CDD" id="cd00364">
    <property type="entry name" value="Ribosomal_uS17"/>
    <property type="match status" value="1"/>
</dbReference>
<dbReference type="Proteomes" id="UP000177407">
    <property type="component" value="Unassembled WGS sequence"/>
</dbReference>